<dbReference type="OrthoDB" id="7068777at2"/>
<evidence type="ECO:0000313" key="3">
    <source>
        <dbReference type="Proteomes" id="UP000243640"/>
    </source>
</evidence>
<reference evidence="1 3" key="1">
    <citation type="submission" date="2017-08" db="EMBL/GenBank/DDBJ databases">
        <title>Draft Genome Sequence of the Marine Bacterium Oceanimonas baumannii ATCC 700832.</title>
        <authorList>
            <person name="Mcclelland W.D."/>
            <person name="Brennan M.A."/>
            <person name="Trachtenberg A.M."/>
            <person name="Maclea K.S."/>
        </authorList>
    </citation>
    <scope>NUCLEOTIDE SEQUENCE [LARGE SCALE GENOMIC DNA]</scope>
    <source>
        <strain evidence="1 3">ATCC 700832</strain>
    </source>
</reference>
<evidence type="ECO:0000313" key="1">
    <source>
        <dbReference type="EMBL" id="OYD24012.1"/>
    </source>
</evidence>
<reference evidence="2 4" key="2">
    <citation type="submission" date="2019-03" db="EMBL/GenBank/DDBJ databases">
        <title>Genomic Encyclopedia of Archaeal and Bacterial Type Strains, Phase II (KMG-II): from individual species to whole genera.</title>
        <authorList>
            <person name="Goeker M."/>
        </authorList>
    </citation>
    <scope>NUCLEOTIDE SEQUENCE [LARGE SCALE GENOMIC DNA]</scope>
    <source>
        <strain evidence="2 4">DSM 15594</strain>
    </source>
</reference>
<dbReference type="Proteomes" id="UP000243640">
    <property type="component" value="Unassembled WGS sequence"/>
</dbReference>
<comment type="caution">
    <text evidence="1">The sequence shown here is derived from an EMBL/GenBank/DDBJ whole genome shotgun (WGS) entry which is preliminary data.</text>
</comment>
<accession>A0A235CHI4</accession>
<name>A0A235CHI4_9GAMM</name>
<proteinExistence type="predicted"/>
<gene>
    <name evidence="1" type="ORF">B6S09_11225</name>
    <name evidence="2" type="ORF">LY04_01999</name>
</gene>
<sequence length="77" mass="9100">MTDLVMRVQVLSEPDDWMWQKLRECADERQAVSLGEREYEFYTYSDGCAFQSMCEQFGVDYSTVIEREDGLHTCDKK</sequence>
<dbReference type="RefSeq" id="WP_094278571.1">
    <property type="nucleotide sequence ID" value="NZ_JBLWZI010000013.1"/>
</dbReference>
<dbReference type="EMBL" id="NQJF01000008">
    <property type="protein sequence ID" value="OYD24012.1"/>
    <property type="molecule type" value="Genomic_DNA"/>
</dbReference>
<evidence type="ECO:0000313" key="4">
    <source>
        <dbReference type="Proteomes" id="UP000295058"/>
    </source>
</evidence>
<keyword evidence="4" id="KW-1185">Reference proteome</keyword>
<dbReference type="AlphaFoldDB" id="A0A235CHI4"/>
<dbReference type="EMBL" id="SODO01000007">
    <property type="protein sequence ID" value="TDW58648.1"/>
    <property type="molecule type" value="Genomic_DNA"/>
</dbReference>
<organism evidence="1 3">
    <name type="scientific">Oceanimonas baumannii</name>
    <dbReference type="NCBI Taxonomy" id="129578"/>
    <lineage>
        <taxon>Bacteria</taxon>
        <taxon>Pseudomonadati</taxon>
        <taxon>Pseudomonadota</taxon>
        <taxon>Gammaproteobacteria</taxon>
        <taxon>Aeromonadales</taxon>
        <taxon>Aeromonadaceae</taxon>
        <taxon>Oceanimonas</taxon>
    </lineage>
</organism>
<evidence type="ECO:0000313" key="2">
    <source>
        <dbReference type="EMBL" id="TDW58648.1"/>
    </source>
</evidence>
<dbReference type="Proteomes" id="UP000295058">
    <property type="component" value="Unassembled WGS sequence"/>
</dbReference>
<protein>
    <submittedName>
        <fullName evidence="1">Uncharacterized protein</fullName>
    </submittedName>
</protein>